<reference evidence="1" key="1">
    <citation type="journal article" date="2020" name="mSystems">
        <title>Genome- and Community-Level Interaction Insights into Carbon Utilization and Element Cycling Functions of Hydrothermarchaeota in Hydrothermal Sediment.</title>
        <authorList>
            <person name="Zhou Z."/>
            <person name="Liu Y."/>
            <person name="Xu W."/>
            <person name="Pan J."/>
            <person name="Luo Z.H."/>
            <person name="Li M."/>
        </authorList>
    </citation>
    <scope>NUCLEOTIDE SEQUENCE [LARGE SCALE GENOMIC DNA]</scope>
    <source>
        <strain evidence="1">SpSt-732</strain>
    </source>
</reference>
<evidence type="ECO:0000313" key="1">
    <source>
        <dbReference type="EMBL" id="HGI87644.1"/>
    </source>
</evidence>
<organism evidence="1">
    <name type="scientific">Ignisphaera aggregans</name>
    <dbReference type="NCBI Taxonomy" id="334771"/>
    <lineage>
        <taxon>Archaea</taxon>
        <taxon>Thermoproteota</taxon>
        <taxon>Thermoprotei</taxon>
        <taxon>Desulfurococcales</taxon>
        <taxon>Desulfurococcaceae</taxon>
        <taxon>Ignisphaera</taxon>
    </lineage>
</organism>
<comment type="caution">
    <text evidence="1">The sequence shown here is derived from an EMBL/GenBank/DDBJ whole genome shotgun (WGS) entry which is preliminary data.</text>
</comment>
<dbReference type="AlphaFoldDB" id="A0A7C4FDW9"/>
<sequence length="108" mass="12635">MSEDLDKALINIPKELIDEIVEYEEKEHVRKAGFRERKKRFPSNEDVVEAIKYISGGSITRYNIDALYEAVKQYLEEKGFDTSALNESRFWRVVTNLTKKGHLKADLR</sequence>
<accession>A0A7C4FDW9</accession>
<dbReference type="EMBL" id="DTFF01000040">
    <property type="protein sequence ID" value="HGI87644.1"/>
    <property type="molecule type" value="Genomic_DNA"/>
</dbReference>
<name>A0A7C4FDW9_9CREN</name>
<protein>
    <submittedName>
        <fullName evidence="1">Uncharacterized protein</fullName>
    </submittedName>
</protein>
<gene>
    <name evidence="1" type="ORF">ENV14_04545</name>
</gene>
<proteinExistence type="predicted"/>